<dbReference type="SUPFAM" id="SSF53850">
    <property type="entry name" value="Periplasmic binding protein-like II"/>
    <property type="match status" value="1"/>
</dbReference>
<dbReference type="Gene3D" id="3.40.190.10">
    <property type="entry name" value="Periplasmic binding protein-like II"/>
    <property type="match status" value="2"/>
</dbReference>
<feature type="domain" description="DUF3502" evidence="2">
    <location>
        <begin position="436"/>
        <end position="504"/>
    </location>
</feature>
<dbReference type="InterPro" id="IPR050490">
    <property type="entry name" value="Bact_solute-bd_prot1"/>
</dbReference>
<feature type="signal peptide" evidence="1">
    <location>
        <begin position="1"/>
        <end position="22"/>
    </location>
</feature>
<dbReference type="RefSeq" id="WP_379289656.1">
    <property type="nucleotide sequence ID" value="NZ_JBHTIU010000063.1"/>
</dbReference>
<evidence type="ECO:0000313" key="3">
    <source>
        <dbReference type="EMBL" id="MFD0870881.1"/>
    </source>
</evidence>
<dbReference type="Pfam" id="PF01547">
    <property type="entry name" value="SBP_bac_1"/>
    <property type="match status" value="1"/>
</dbReference>
<dbReference type="PANTHER" id="PTHR43649:SF17">
    <property type="entry name" value="ABC TRANSPORTER SOLUTE BINDING PROTEIN-SUGAR TRANSPORT"/>
    <property type="match status" value="1"/>
</dbReference>
<name>A0ABW3DD51_9BACL</name>
<comment type="caution">
    <text evidence="3">The sequence shown here is derived from an EMBL/GenBank/DDBJ whole genome shotgun (WGS) entry which is preliminary data.</text>
</comment>
<evidence type="ECO:0000256" key="1">
    <source>
        <dbReference type="SAM" id="SignalP"/>
    </source>
</evidence>
<dbReference type="Proteomes" id="UP001597120">
    <property type="component" value="Unassembled WGS sequence"/>
</dbReference>
<dbReference type="PANTHER" id="PTHR43649">
    <property type="entry name" value="ARABINOSE-BINDING PROTEIN-RELATED"/>
    <property type="match status" value="1"/>
</dbReference>
<sequence>MSNRNKWTSGLTLLLSSALVLSACGGGKQEGGASSGSGSDSSDQELKPVELSWYYPQWSTQPDLKSVEDAVNKITQEKINATIRMKPIDGGSYGQKLNTMVASNEKFDIAWTSFWMFDYAQNARKGAFTELDDSMLDKYAPNLRKALPDVVWQALKVDGKTYGILNYQTITNREGFLIQKKYVDKYGIDPEAIKEVKDMEPFFEKIKADEPGTIPFSMTRGGKFEVMKTSFNNLEFISNQALIGIYRDDADLRVVDIATTPEYKEYLELMHSWYKKGLINQDAPMLKSDKENLKVGKVASFFHNVLKPGREQEEKTSFGGNDVVAIPITEPFVGTNTIIQSMQAISKTSANPERALMFLDLLNSDPELLNLVAFGIEGKHYTKVNENTVKPIPDGGYDPNQTWVFGNGFIAYLREGQEQAIRDQTLKENEAAQPSPILGFTFDPQSVLTEIANIQAVADQFGPPLNTGAVDPNEKLEEFISKRKTAGIDKVIEEVQKQLDEWKKQNKQ</sequence>
<keyword evidence="4" id="KW-1185">Reference proteome</keyword>
<dbReference type="PROSITE" id="PS51257">
    <property type="entry name" value="PROKAR_LIPOPROTEIN"/>
    <property type="match status" value="1"/>
</dbReference>
<dbReference type="InterPro" id="IPR006059">
    <property type="entry name" value="SBP"/>
</dbReference>
<keyword evidence="1" id="KW-0732">Signal</keyword>
<protein>
    <submittedName>
        <fullName evidence="3">ABC transporter substrate-binding protein</fullName>
    </submittedName>
</protein>
<feature type="chain" id="PRO_5045418572" evidence="1">
    <location>
        <begin position="23"/>
        <end position="508"/>
    </location>
</feature>
<reference evidence="4" key="1">
    <citation type="journal article" date="2019" name="Int. J. Syst. Evol. Microbiol.">
        <title>The Global Catalogue of Microorganisms (GCM) 10K type strain sequencing project: providing services to taxonomists for standard genome sequencing and annotation.</title>
        <authorList>
            <consortium name="The Broad Institute Genomics Platform"/>
            <consortium name="The Broad Institute Genome Sequencing Center for Infectious Disease"/>
            <person name="Wu L."/>
            <person name="Ma J."/>
        </authorList>
    </citation>
    <scope>NUCLEOTIDE SEQUENCE [LARGE SCALE GENOMIC DNA]</scope>
    <source>
        <strain evidence="4">CCUG 57263</strain>
    </source>
</reference>
<accession>A0ABW3DD51</accession>
<evidence type="ECO:0000259" key="2">
    <source>
        <dbReference type="Pfam" id="PF12010"/>
    </source>
</evidence>
<dbReference type="Pfam" id="PF12010">
    <property type="entry name" value="DUF3502"/>
    <property type="match status" value="1"/>
</dbReference>
<dbReference type="InterPro" id="IPR022627">
    <property type="entry name" value="DUF3502"/>
</dbReference>
<evidence type="ECO:0000313" key="4">
    <source>
        <dbReference type="Proteomes" id="UP001597120"/>
    </source>
</evidence>
<organism evidence="3 4">
    <name type="scientific">Paenibacillus residui</name>
    <dbReference type="NCBI Taxonomy" id="629724"/>
    <lineage>
        <taxon>Bacteria</taxon>
        <taxon>Bacillati</taxon>
        <taxon>Bacillota</taxon>
        <taxon>Bacilli</taxon>
        <taxon>Bacillales</taxon>
        <taxon>Paenibacillaceae</taxon>
        <taxon>Paenibacillus</taxon>
    </lineage>
</organism>
<proteinExistence type="predicted"/>
<dbReference type="EMBL" id="JBHTIU010000063">
    <property type="protein sequence ID" value="MFD0870881.1"/>
    <property type="molecule type" value="Genomic_DNA"/>
</dbReference>
<gene>
    <name evidence="3" type="ORF">ACFQ03_17200</name>
</gene>